<evidence type="ECO:0000313" key="3">
    <source>
        <dbReference type="Proteomes" id="UP001596156"/>
    </source>
</evidence>
<evidence type="ECO:0000256" key="1">
    <source>
        <dbReference type="SAM" id="MobiDB-lite"/>
    </source>
</evidence>
<protein>
    <submittedName>
        <fullName evidence="2">Uncharacterized protein</fullName>
    </submittedName>
</protein>
<feature type="region of interest" description="Disordered" evidence="1">
    <location>
        <begin position="1"/>
        <end position="20"/>
    </location>
</feature>
<organism evidence="2 3">
    <name type="scientific">Streptomyces fimbriatus</name>
    <dbReference type="NCBI Taxonomy" id="68197"/>
    <lineage>
        <taxon>Bacteria</taxon>
        <taxon>Bacillati</taxon>
        <taxon>Actinomycetota</taxon>
        <taxon>Actinomycetes</taxon>
        <taxon>Kitasatosporales</taxon>
        <taxon>Streptomycetaceae</taxon>
        <taxon>Streptomyces</taxon>
    </lineage>
</organism>
<dbReference type="EMBL" id="JBHSKL010000019">
    <property type="protein sequence ID" value="MFC5226444.1"/>
    <property type="molecule type" value="Genomic_DNA"/>
</dbReference>
<name>A0ABW0D7W4_STRFI</name>
<reference evidence="3" key="1">
    <citation type="journal article" date="2019" name="Int. J. Syst. Evol. Microbiol.">
        <title>The Global Catalogue of Microorganisms (GCM) 10K type strain sequencing project: providing services to taxonomists for standard genome sequencing and annotation.</title>
        <authorList>
            <consortium name="The Broad Institute Genomics Platform"/>
            <consortium name="The Broad Institute Genome Sequencing Center for Infectious Disease"/>
            <person name="Wu L."/>
            <person name="Ma J."/>
        </authorList>
    </citation>
    <scope>NUCLEOTIDE SEQUENCE [LARGE SCALE GENOMIC DNA]</scope>
    <source>
        <strain evidence="3">CCM 8479</strain>
    </source>
</reference>
<sequence>MQVHGQLVAVDGSAGDDEGEAAQELRRIPIGTGHLTRFGGTTGNVRATAKAFLENQTDDTLLSSTRALLVHRNCPTGKGPWNESDSVMGEFSAGFAETLQKLIDQQVARRARFLAAQKAGKRRVSHVPEGCS</sequence>
<accession>A0ABW0D7W4</accession>
<dbReference type="RefSeq" id="WP_344642674.1">
    <property type="nucleotide sequence ID" value="NZ_BAAASS010000002.1"/>
</dbReference>
<evidence type="ECO:0000313" key="2">
    <source>
        <dbReference type="EMBL" id="MFC5226444.1"/>
    </source>
</evidence>
<comment type="caution">
    <text evidence="2">The sequence shown here is derived from an EMBL/GenBank/DDBJ whole genome shotgun (WGS) entry which is preliminary data.</text>
</comment>
<proteinExistence type="predicted"/>
<keyword evidence="3" id="KW-1185">Reference proteome</keyword>
<dbReference type="Proteomes" id="UP001596156">
    <property type="component" value="Unassembled WGS sequence"/>
</dbReference>
<gene>
    <name evidence="2" type="ORF">ACFPN6_17920</name>
</gene>